<sequence length="263" mass="30671">MKKFQNVLASTHSFPQLEVYSVEQLREEMSWEAISKKAPRLPRGWYELMGLSKKDRLDFCQEYWLTVLGIDDNQFPGICRFFSLLDSLDVYIYRSANEPYGVKMLYTFSDGRCGFQGEPPLLDMKGYCFPSLGDDGYYKFFTIHNGFGKWEDEGIFSYRSLAKVQHKLQQLLIRLGKIPHDDDCASLGIFPFYGYEEPLTYQCFLFDPEVRRDFPSPNVLLSTESLQHRTLGSIELLHLTTSHYPSFISWLENYLHSEEVYSG</sequence>
<protein>
    <recommendedName>
        <fullName evidence="3">SMI1/KNR4 family protein</fullName>
    </recommendedName>
</protein>
<organism evidence="1 2">
    <name type="scientific">Chlamydia psittaci 99DC5</name>
    <dbReference type="NCBI Taxonomy" id="1112251"/>
    <lineage>
        <taxon>Bacteria</taxon>
        <taxon>Pseudomonadati</taxon>
        <taxon>Chlamydiota</taxon>
        <taxon>Chlamydiia</taxon>
        <taxon>Chlamydiales</taxon>
        <taxon>Chlamydiaceae</taxon>
        <taxon>Chlamydia/Chlamydophila group</taxon>
        <taxon>Chlamydia</taxon>
    </lineage>
</organism>
<comment type="caution">
    <text evidence="1">The sequence shown here is derived from an EMBL/GenBank/DDBJ whole genome shotgun (WGS) entry which is preliminary data.</text>
</comment>
<evidence type="ECO:0000313" key="1">
    <source>
        <dbReference type="EMBL" id="EPJ27701.1"/>
    </source>
</evidence>
<accession>A0ABN0MP07</accession>
<dbReference type="GeneID" id="12242785"/>
<proteinExistence type="predicted"/>
<dbReference type="Proteomes" id="UP000014627">
    <property type="component" value="Unassembled WGS sequence"/>
</dbReference>
<dbReference type="EMBL" id="ATLC01000052">
    <property type="protein sequence ID" value="EPJ27701.1"/>
    <property type="molecule type" value="Genomic_DNA"/>
</dbReference>
<keyword evidence="2" id="KW-1185">Reference proteome</keyword>
<gene>
    <name evidence="1" type="ORF">CP99DC5_0775</name>
</gene>
<evidence type="ECO:0000313" key="2">
    <source>
        <dbReference type="Proteomes" id="UP000014627"/>
    </source>
</evidence>
<dbReference type="RefSeq" id="WP_006343007.1">
    <property type="nucleotide sequence ID" value="NZ_KE356190.1"/>
</dbReference>
<name>A0ABN0MP07_CHLPS</name>
<evidence type="ECO:0008006" key="3">
    <source>
        <dbReference type="Google" id="ProtNLM"/>
    </source>
</evidence>
<reference evidence="1 2" key="1">
    <citation type="submission" date="2013-04" db="EMBL/GenBank/DDBJ databases">
        <title>Genome sequence of Chlamydia psittaci 99DC5.</title>
        <authorList>
            <person name="Huot-Creasy H."/>
            <person name="McCracken C.L."/>
            <person name="Humphries M."/>
            <person name="Sachse K."/>
            <person name="Laroucau K."/>
            <person name="Bavoil P."/>
            <person name="Myers G.S."/>
        </authorList>
    </citation>
    <scope>NUCLEOTIDE SEQUENCE [LARGE SCALE GENOMIC DNA]</scope>
    <source>
        <strain evidence="1 2">99DC5</strain>
    </source>
</reference>